<evidence type="ECO:0000256" key="5">
    <source>
        <dbReference type="ARBA" id="ARBA00023242"/>
    </source>
</evidence>
<organism evidence="6 7">
    <name type="scientific">Buddleja alternifolia</name>
    <dbReference type="NCBI Taxonomy" id="168488"/>
    <lineage>
        <taxon>Eukaryota</taxon>
        <taxon>Viridiplantae</taxon>
        <taxon>Streptophyta</taxon>
        <taxon>Embryophyta</taxon>
        <taxon>Tracheophyta</taxon>
        <taxon>Spermatophyta</taxon>
        <taxon>Magnoliopsida</taxon>
        <taxon>eudicotyledons</taxon>
        <taxon>Gunneridae</taxon>
        <taxon>Pentapetalae</taxon>
        <taxon>asterids</taxon>
        <taxon>lamiids</taxon>
        <taxon>Lamiales</taxon>
        <taxon>Scrophulariaceae</taxon>
        <taxon>Buddlejeae</taxon>
        <taxon>Buddleja</taxon>
    </lineage>
</organism>
<gene>
    <name evidence="6" type="ORF">BUALT_Bualt08G0075500</name>
</gene>
<keyword evidence="7" id="KW-1185">Reference proteome</keyword>
<dbReference type="GO" id="GO:0003677">
    <property type="term" value="F:DNA binding"/>
    <property type="evidence" value="ECO:0007669"/>
    <property type="project" value="UniProtKB-KW"/>
</dbReference>
<keyword evidence="2" id="KW-0805">Transcription regulation</keyword>
<dbReference type="Proteomes" id="UP000826271">
    <property type="component" value="Unassembled WGS sequence"/>
</dbReference>
<evidence type="ECO:0000313" key="6">
    <source>
        <dbReference type="EMBL" id="KAG8377841.1"/>
    </source>
</evidence>
<name>A0AAV6X4X1_9LAMI</name>
<protein>
    <recommendedName>
        <fullName evidence="8">TF-B3 domain-containing protein</fullName>
    </recommendedName>
</protein>
<comment type="subcellular location">
    <subcellularLocation>
        <location evidence="1">Nucleus</location>
    </subcellularLocation>
</comment>
<keyword evidence="4" id="KW-0804">Transcription</keyword>
<evidence type="ECO:0000313" key="7">
    <source>
        <dbReference type="Proteomes" id="UP000826271"/>
    </source>
</evidence>
<proteinExistence type="predicted"/>
<dbReference type="EMBL" id="WHWC01000008">
    <property type="protein sequence ID" value="KAG8377841.1"/>
    <property type="molecule type" value="Genomic_DNA"/>
</dbReference>
<keyword evidence="3" id="KW-0238">DNA-binding</keyword>
<dbReference type="InterPro" id="IPR039218">
    <property type="entry name" value="REM_fam"/>
</dbReference>
<dbReference type="InterPro" id="IPR015300">
    <property type="entry name" value="DNA-bd_pseudobarrel_sf"/>
</dbReference>
<evidence type="ECO:0008006" key="8">
    <source>
        <dbReference type="Google" id="ProtNLM"/>
    </source>
</evidence>
<dbReference type="GO" id="GO:0005634">
    <property type="term" value="C:nucleus"/>
    <property type="evidence" value="ECO:0007669"/>
    <property type="project" value="UniProtKB-SubCell"/>
</dbReference>
<accession>A0AAV6X4X1</accession>
<dbReference type="PANTHER" id="PTHR31674">
    <property type="entry name" value="B3 DOMAIN-CONTAINING PROTEIN REM-LIKE 3-RELATED"/>
    <property type="match status" value="1"/>
</dbReference>
<dbReference type="SUPFAM" id="SSF101936">
    <property type="entry name" value="DNA-binding pseudobarrel domain"/>
    <property type="match status" value="2"/>
</dbReference>
<sequence length="382" mass="43150">MQGLLVYDMPLDEGKDPLNAPFLQALPVINLSSDETRSPNNKFWNDVFEEWASDSVSSGYVDPNDDLLLKEDVAAVHFSENGQYKPLSPINSLNSIEEIETKNPASGANRYKMAGTRHDPLNFFKVMFGVTWQDHMDLPPLFVIRSNASVENVLTIHTSRGATAFRLVQSNDGLLALSGPEWADFVSANNIHETYILLFMHQGNMHFNMNIFDQTAIPIESEEDNAENEDSSDDNEEANDVIDVGDYDAHEDEDDVEVNKIFRITVPPSSGYNYHHSCLARLTIPFHALMSYNLLEFTLANLKVPAAGTRTWSVNMKWITCHDQSGTEGRQSFAPKERWLEFANPNRIRGGDVCVFEMREEVGNIVNMDVVIERRGRVHRHG</sequence>
<evidence type="ECO:0000256" key="1">
    <source>
        <dbReference type="ARBA" id="ARBA00004123"/>
    </source>
</evidence>
<evidence type="ECO:0000256" key="2">
    <source>
        <dbReference type="ARBA" id="ARBA00023015"/>
    </source>
</evidence>
<comment type="caution">
    <text evidence="6">The sequence shown here is derived from an EMBL/GenBank/DDBJ whole genome shotgun (WGS) entry which is preliminary data.</text>
</comment>
<dbReference type="AlphaFoldDB" id="A0AAV6X4X1"/>
<evidence type="ECO:0000256" key="3">
    <source>
        <dbReference type="ARBA" id="ARBA00023125"/>
    </source>
</evidence>
<reference evidence="6" key="1">
    <citation type="submission" date="2019-10" db="EMBL/GenBank/DDBJ databases">
        <authorList>
            <person name="Zhang R."/>
            <person name="Pan Y."/>
            <person name="Wang J."/>
            <person name="Ma R."/>
            <person name="Yu S."/>
        </authorList>
    </citation>
    <scope>NUCLEOTIDE SEQUENCE</scope>
    <source>
        <strain evidence="6">LA-IB0</strain>
        <tissue evidence="6">Leaf</tissue>
    </source>
</reference>
<dbReference type="Gene3D" id="2.40.330.10">
    <property type="entry name" value="DNA-binding pseudobarrel domain"/>
    <property type="match status" value="2"/>
</dbReference>
<keyword evidence="5" id="KW-0539">Nucleus</keyword>
<evidence type="ECO:0000256" key="4">
    <source>
        <dbReference type="ARBA" id="ARBA00023163"/>
    </source>
</evidence>
<dbReference type="PANTHER" id="PTHR31674:SF25">
    <property type="entry name" value="B3 DOMAIN-CONTAINING TRANSCRIPTION FACTOR VRN1-LIKE"/>
    <property type="match status" value="1"/>
</dbReference>